<comment type="caution">
    <text evidence="1">The sequence shown here is derived from an EMBL/GenBank/DDBJ whole genome shotgun (WGS) entry which is preliminary data.</text>
</comment>
<reference evidence="1" key="1">
    <citation type="journal article" date="2019" name="bioRxiv">
        <title>The Genome of the Zebra Mussel, Dreissena polymorpha: A Resource for Invasive Species Research.</title>
        <authorList>
            <person name="McCartney M.A."/>
            <person name="Auch B."/>
            <person name="Kono T."/>
            <person name="Mallez S."/>
            <person name="Zhang Y."/>
            <person name="Obille A."/>
            <person name="Becker A."/>
            <person name="Abrahante J.E."/>
            <person name="Garbe J."/>
            <person name="Badalamenti J.P."/>
            <person name="Herman A."/>
            <person name="Mangelson H."/>
            <person name="Liachko I."/>
            <person name="Sullivan S."/>
            <person name="Sone E.D."/>
            <person name="Koren S."/>
            <person name="Silverstein K.A.T."/>
            <person name="Beckman K.B."/>
            <person name="Gohl D.M."/>
        </authorList>
    </citation>
    <scope>NUCLEOTIDE SEQUENCE</scope>
    <source>
        <strain evidence="1">Duluth1</strain>
        <tissue evidence="1">Whole animal</tissue>
    </source>
</reference>
<keyword evidence="2" id="KW-1185">Reference proteome</keyword>
<protein>
    <submittedName>
        <fullName evidence="1">Uncharacterized protein</fullName>
    </submittedName>
</protein>
<evidence type="ECO:0000313" key="1">
    <source>
        <dbReference type="EMBL" id="KAH3820874.1"/>
    </source>
</evidence>
<gene>
    <name evidence="1" type="ORF">DPMN_122623</name>
</gene>
<sequence>MVTKEVLVALVAMATWVFIQLSCATYGNVSLTAADVQRLSWRESWDFLLHQMGS</sequence>
<proteinExistence type="predicted"/>
<accession>A0A9D4GSV8</accession>
<dbReference type="AlphaFoldDB" id="A0A9D4GSV8"/>
<dbReference type="Proteomes" id="UP000828390">
    <property type="component" value="Unassembled WGS sequence"/>
</dbReference>
<dbReference type="EMBL" id="JAIWYP010000005">
    <property type="protein sequence ID" value="KAH3820874.1"/>
    <property type="molecule type" value="Genomic_DNA"/>
</dbReference>
<evidence type="ECO:0000313" key="2">
    <source>
        <dbReference type="Proteomes" id="UP000828390"/>
    </source>
</evidence>
<organism evidence="1 2">
    <name type="scientific">Dreissena polymorpha</name>
    <name type="common">Zebra mussel</name>
    <name type="synonym">Mytilus polymorpha</name>
    <dbReference type="NCBI Taxonomy" id="45954"/>
    <lineage>
        <taxon>Eukaryota</taxon>
        <taxon>Metazoa</taxon>
        <taxon>Spiralia</taxon>
        <taxon>Lophotrochozoa</taxon>
        <taxon>Mollusca</taxon>
        <taxon>Bivalvia</taxon>
        <taxon>Autobranchia</taxon>
        <taxon>Heteroconchia</taxon>
        <taxon>Euheterodonta</taxon>
        <taxon>Imparidentia</taxon>
        <taxon>Neoheterodontei</taxon>
        <taxon>Myida</taxon>
        <taxon>Dreissenoidea</taxon>
        <taxon>Dreissenidae</taxon>
        <taxon>Dreissena</taxon>
    </lineage>
</organism>
<reference evidence="1" key="2">
    <citation type="submission" date="2020-11" db="EMBL/GenBank/DDBJ databases">
        <authorList>
            <person name="McCartney M.A."/>
            <person name="Auch B."/>
            <person name="Kono T."/>
            <person name="Mallez S."/>
            <person name="Becker A."/>
            <person name="Gohl D.M."/>
            <person name="Silverstein K.A.T."/>
            <person name="Koren S."/>
            <person name="Bechman K.B."/>
            <person name="Herman A."/>
            <person name="Abrahante J.E."/>
            <person name="Garbe J."/>
        </authorList>
    </citation>
    <scope>NUCLEOTIDE SEQUENCE</scope>
    <source>
        <strain evidence="1">Duluth1</strain>
        <tissue evidence="1">Whole animal</tissue>
    </source>
</reference>
<name>A0A9D4GSV8_DREPO</name>